<feature type="transmembrane region" description="Helical" evidence="6">
    <location>
        <begin position="43"/>
        <end position="62"/>
    </location>
</feature>
<keyword evidence="9" id="KW-1185">Reference proteome</keyword>
<accession>A0A4D7BFS0</accession>
<evidence type="ECO:0000256" key="2">
    <source>
        <dbReference type="ARBA" id="ARBA00007362"/>
    </source>
</evidence>
<comment type="subcellular location">
    <subcellularLocation>
        <location evidence="1">Membrane</location>
        <topology evidence="1">Multi-pass membrane protein</topology>
    </subcellularLocation>
</comment>
<dbReference type="RefSeq" id="WP_136963456.1">
    <property type="nucleotide sequence ID" value="NZ_CP039690.1"/>
</dbReference>
<dbReference type="InterPro" id="IPR037185">
    <property type="entry name" value="EmrE-like"/>
</dbReference>
<evidence type="ECO:0000256" key="3">
    <source>
        <dbReference type="ARBA" id="ARBA00022692"/>
    </source>
</evidence>
<dbReference type="InterPro" id="IPR050638">
    <property type="entry name" value="AA-Vitamin_Transporters"/>
</dbReference>
<dbReference type="GO" id="GO:0016020">
    <property type="term" value="C:membrane"/>
    <property type="evidence" value="ECO:0007669"/>
    <property type="project" value="UniProtKB-SubCell"/>
</dbReference>
<dbReference type="AlphaFoldDB" id="A0A4D7BFS0"/>
<keyword evidence="4 6" id="KW-1133">Transmembrane helix</keyword>
<dbReference type="EMBL" id="CP039690">
    <property type="protein sequence ID" value="QCI68036.1"/>
    <property type="molecule type" value="Genomic_DNA"/>
</dbReference>
<sequence length="343" mass="36225">MTFFDRLWARPLLLLPLAPLFWAGNLVLGRAFAETFPPVSLAVGRWLVALAILAPFVIGQAWRQRDLLRRHWGLVWACGALGIAGYNALGYLALHSVPAASVAFLNSTLPLMVPIAAFVLGVERVKPVTLAGIALSFLGVVWIVARGDLAHLGAIGLSAGEPLVLLAVANYALYSVLVRRKPASLDPLVFLAATMATGLVVLMPFWALELAGGARIPHDPASLGAVLYIGVFASLLAFVLWNRCVAMLGPSITGASFHLVALFTALLAFALLGEPVRSFHLAGAALILGGFALATVPWPSADGRLHSDAAGAAGAEIAAERRAAERQGDRYPGCHQRSLIGRE</sequence>
<evidence type="ECO:0000313" key="9">
    <source>
        <dbReference type="Proteomes" id="UP000298781"/>
    </source>
</evidence>
<dbReference type="InterPro" id="IPR000620">
    <property type="entry name" value="EamA_dom"/>
</dbReference>
<dbReference type="KEGG" id="pstg:E8M01_29700"/>
<dbReference type="PANTHER" id="PTHR32322:SF2">
    <property type="entry name" value="EAMA DOMAIN-CONTAINING PROTEIN"/>
    <property type="match status" value="1"/>
</dbReference>
<evidence type="ECO:0000256" key="1">
    <source>
        <dbReference type="ARBA" id="ARBA00004141"/>
    </source>
</evidence>
<dbReference type="OrthoDB" id="9806889at2"/>
<reference evidence="8 9" key="1">
    <citation type="submission" date="2019-04" db="EMBL/GenBank/DDBJ databases">
        <title>Phreatobacter aquaticus sp. nov.</title>
        <authorList>
            <person name="Choi A."/>
        </authorList>
    </citation>
    <scope>NUCLEOTIDE SEQUENCE [LARGE SCALE GENOMIC DNA]</scope>
    <source>
        <strain evidence="8 9">KCTC 52518</strain>
    </source>
</reference>
<keyword evidence="5 6" id="KW-0472">Membrane</keyword>
<evidence type="ECO:0000313" key="8">
    <source>
        <dbReference type="EMBL" id="QCI68036.1"/>
    </source>
</evidence>
<dbReference type="SUPFAM" id="SSF103481">
    <property type="entry name" value="Multidrug resistance efflux transporter EmrE"/>
    <property type="match status" value="2"/>
</dbReference>
<dbReference type="Proteomes" id="UP000298781">
    <property type="component" value="Chromosome"/>
</dbReference>
<feature type="transmembrane region" description="Helical" evidence="6">
    <location>
        <begin position="188"/>
        <end position="208"/>
    </location>
</feature>
<protein>
    <submittedName>
        <fullName evidence="8">DMT family transporter</fullName>
    </submittedName>
</protein>
<feature type="transmembrane region" description="Helical" evidence="6">
    <location>
        <begin position="74"/>
        <end position="94"/>
    </location>
</feature>
<feature type="transmembrane region" description="Helical" evidence="6">
    <location>
        <begin position="220"/>
        <end position="240"/>
    </location>
</feature>
<evidence type="ECO:0000259" key="7">
    <source>
        <dbReference type="Pfam" id="PF00892"/>
    </source>
</evidence>
<evidence type="ECO:0000256" key="5">
    <source>
        <dbReference type="ARBA" id="ARBA00023136"/>
    </source>
</evidence>
<gene>
    <name evidence="8" type="ORF">E8M01_29700</name>
</gene>
<feature type="transmembrane region" description="Helical" evidence="6">
    <location>
        <begin position="151"/>
        <end position="176"/>
    </location>
</feature>
<feature type="domain" description="EamA" evidence="7">
    <location>
        <begin position="12"/>
        <end position="144"/>
    </location>
</feature>
<feature type="transmembrane region" description="Helical" evidence="6">
    <location>
        <begin position="128"/>
        <end position="145"/>
    </location>
</feature>
<feature type="domain" description="EamA" evidence="7">
    <location>
        <begin position="160"/>
        <end position="294"/>
    </location>
</feature>
<dbReference type="Pfam" id="PF00892">
    <property type="entry name" value="EamA"/>
    <property type="match status" value="2"/>
</dbReference>
<organism evidence="8 9">
    <name type="scientific">Phreatobacter stygius</name>
    <dbReference type="NCBI Taxonomy" id="1940610"/>
    <lineage>
        <taxon>Bacteria</taxon>
        <taxon>Pseudomonadati</taxon>
        <taxon>Pseudomonadota</taxon>
        <taxon>Alphaproteobacteria</taxon>
        <taxon>Hyphomicrobiales</taxon>
        <taxon>Phreatobacteraceae</taxon>
        <taxon>Phreatobacter</taxon>
    </lineage>
</organism>
<dbReference type="PANTHER" id="PTHR32322">
    <property type="entry name" value="INNER MEMBRANE TRANSPORTER"/>
    <property type="match status" value="1"/>
</dbReference>
<keyword evidence="3 6" id="KW-0812">Transmembrane</keyword>
<proteinExistence type="inferred from homology"/>
<comment type="similarity">
    <text evidence="2">Belongs to the EamA transporter family.</text>
</comment>
<feature type="transmembrane region" description="Helical" evidence="6">
    <location>
        <begin position="252"/>
        <end position="272"/>
    </location>
</feature>
<name>A0A4D7BFS0_9HYPH</name>
<evidence type="ECO:0000256" key="6">
    <source>
        <dbReference type="SAM" id="Phobius"/>
    </source>
</evidence>
<feature type="transmembrane region" description="Helical" evidence="6">
    <location>
        <begin position="100"/>
        <end position="121"/>
    </location>
</feature>
<evidence type="ECO:0000256" key="4">
    <source>
        <dbReference type="ARBA" id="ARBA00022989"/>
    </source>
</evidence>
<feature type="transmembrane region" description="Helical" evidence="6">
    <location>
        <begin position="278"/>
        <end position="298"/>
    </location>
</feature>